<reference evidence="5" key="2">
    <citation type="submission" date="2021-12" db="EMBL/GenBank/DDBJ databases">
        <title>Resequencing data analysis of finger millet.</title>
        <authorList>
            <person name="Hatakeyama M."/>
            <person name="Aluri S."/>
            <person name="Balachadran M.T."/>
            <person name="Sivarajan S.R."/>
            <person name="Poveda L."/>
            <person name="Shimizu-Inatsugi R."/>
            <person name="Schlapbach R."/>
            <person name="Sreeman S.M."/>
            <person name="Shimizu K.K."/>
        </authorList>
    </citation>
    <scope>NUCLEOTIDE SEQUENCE</scope>
</reference>
<protein>
    <recommendedName>
        <fullName evidence="4">HhH-GPD domain-containing protein</fullName>
    </recommendedName>
</protein>
<dbReference type="PANTHER" id="PTHR15074">
    <property type="entry name" value="METHYL-CPG-BINDING PROTEIN"/>
    <property type="match status" value="1"/>
</dbReference>
<organism evidence="5 6">
    <name type="scientific">Eleusine coracana subsp. coracana</name>
    <dbReference type="NCBI Taxonomy" id="191504"/>
    <lineage>
        <taxon>Eukaryota</taxon>
        <taxon>Viridiplantae</taxon>
        <taxon>Streptophyta</taxon>
        <taxon>Embryophyta</taxon>
        <taxon>Tracheophyta</taxon>
        <taxon>Spermatophyta</taxon>
        <taxon>Magnoliopsida</taxon>
        <taxon>Liliopsida</taxon>
        <taxon>Poales</taxon>
        <taxon>Poaceae</taxon>
        <taxon>PACMAD clade</taxon>
        <taxon>Chloridoideae</taxon>
        <taxon>Cynodonteae</taxon>
        <taxon>Eleusininae</taxon>
        <taxon>Eleusine</taxon>
    </lineage>
</organism>
<evidence type="ECO:0000313" key="5">
    <source>
        <dbReference type="EMBL" id="GJN11938.1"/>
    </source>
</evidence>
<evidence type="ECO:0000256" key="3">
    <source>
        <dbReference type="SAM" id="MobiDB-lite"/>
    </source>
</evidence>
<keyword evidence="2" id="KW-0539">Nucleus</keyword>
<feature type="region of interest" description="Disordered" evidence="3">
    <location>
        <begin position="252"/>
        <end position="322"/>
    </location>
</feature>
<reference evidence="5" key="1">
    <citation type="journal article" date="2018" name="DNA Res.">
        <title>Multiple hybrid de novo genome assembly of finger millet, an orphan allotetraploid crop.</title>
        <authorList>
            <person name="Hatakeyama M."/>
            <person name="Aluri S."/>
            <person name="Balachadran M.T."/>
            <person name="Sivarajan S.R."/>
            <person name="Patrignani A."/>
            <person name="Gruter S."/>
            <person name="Poveda L."/>
            <person name="Shimizu-Inatsugi R."/>
            <person name="Baeten J."/>
            <person name="Francoijs K.J."/>
            <person name="Nataraja K.N."/>
            <person name="Reddy Y.A.N."/>
            <person name="Phadnis S."/>
            <person name="Ravikumar R.L."/>
            <person name="Schlapbach R."/>
            <person name="Sreeman S.M."/>
            <person name="Shimizu K.K."/>
        </authorList>
    </citation>
    <scope>NUCLEOTIDE SEQUENCE</scope>
</reference>
<feature type="region of interest" description="Disordered" evidence="3">
    <location>
        <begin position="26"/>
        <end position="102"/>
    </location>
</feature>
<dbReference type="InterPro" id="IPR045138">
    <property type="entry name" value="MeCP2/MBD4"/>
</dbReference>
<dbReference type="InterPro" id="IPR011257">
    <property type="entry name" value="DNA_glycosylase"/>
</dbReference>
<feature type="region of interest" description="Disordered" evidence="3">
    <location>
        <begin position="127"/>
        <end position="167"/>
    </location>
</feature>
<dbReference type="PANTHER" id="PTHR15074:SF0">
    <property type="entry name" value="METHYL-CPG-BINDING DOMAIN PROTEIN 4-LIKE PROTEIN"/>
    <property type="match status" value="1"/>
</dbReference>
<dbReference type="SUPFAM" id="SSF48150">
    <property type="entry name" value="DNA-glycosylase"/>
    <property type="match status" value="1"/>
</dbReference>
<feature type="compositionally biased region" description="Basic and acidic residues" evidence="3">
    <location>
        <begin position="59"/>
        <end position="68"/>
    </location>
</feature>
<dbReference type="Gene3D" id="1.10.340.30">
    <property type="entry name" value="Hypothetical protein, domain 2"/>
    <property type="match status" value="1"/>
</dbReference>
<comment type="caution">
    <text evidence="5">The sequence shown here is derived from an EMBL/GenBank/DDBJ whole genome shotgun (WGS) entry which is preliminary data.</text>
</comment>
<accession>A0AAV5DLU2</accession>
<dbReference type="EMBL" id="BQKI01000021">
    <property type="protein sequence ID" value="GJN11938.1"/>
    <property type="molecule type" value="Genomic_DNA"/>
</dbReference>
<feature type="compositionally biased region" description="Basic residues" evidence="3">
    <location>
        <begin position="312"/>
        <end position="322"/>
    </location>
</feature>
<evidence type="ECO:0000256" key="1">
    <source>
        <dbReference type="ARBA" id="ARBA00004123"/>
    </source>
</evidence>
<evidence type="ECO:0000313" key="6">
    <source>
        <dbReference type="Proteomes" id="UP001054889"/>
    </source>
</evidence>
<dbReference type="GO" id="GO:0003677">
    <property type="term" value="F:DNA binding"/>
    <property type="evidence" value="ECO:0007669"/>
    <property type="project" value="InterPro"/>
</dbReference>
<evidence type="ECO:0000256" key="2">
    <source>
        <dbReference type="ARBA" id="ARBA00023242"/>
    </source>
</evidence>
<proteinExistence type="predicted"/>
<evidence type="ECO:0000259" key="4">
    <source>
        <dbReference type="Pfam" id="PF00730"/>
    </source>
</evidence>
<dbReference type="Pfam" id="PF00730">
    <property type="entry name" value="HhH-GPD"/>
    <property type="match status" value="1"/>
</dbReference>
<comment type="subcellular location">
    <subcellularLocation>
        <location evidence="1">Nucleus</location>
    </subcellularLocation>
</comment>
<gene>
    <name evidence="5" type="primary">ga30176</name>
    <name evidence="5" type="ORF">PR202_ga30176</name>
</gene>
<sequence>MRAEVEATRQKKRKLIQQKQEVEILVDPSPSFGPPVVPEPKVGSPRLPLPETPYSEVDPAVRGKKYEENQAEPAAAALLGPVEEMEGKEEDKKKKAKRRKHGKVVVSLSQSVVARASIFVGEDKTANVVSPAPEQGEWKWRREKEQEQLSQSPLPFDAYSQGGKQATEGLKCESVAVRSSSKKPYMPSNREIIRMRIEARKQQPLPEGLLDAVAKAANPITNSMENNSNHSSPFGAFLDQFRYIPDHRQNCNSPSFLKSAGHPARSTPRGQFSSEPSQLPANGTSKAAKTPILNASVSFSQQEVQTEDIEKPRKKMNGKKKQYKPKPFLHTQEKLSDKYRRLPLDQLVPPPRSPHKLLQEKYASDPWKVIVICMLLNLTQGKQVRKKVKGFFKRYPDPHTAYCADTEKMAKYLTPLGLQRVKTERIQRFSKDYVETNGRTLPSFVVLASEYAADAYAIFCAGRAAEVVPEDHKLVDYWKYVCSELPLIQVSENAPATIMIDQLEKVLPKVQ</sequence>
<dbReference type="AlphaFoldDB" id="A0AAV5DLU2"/>
<keyword evidence="6" id="KW-1185">Reference proteome</keyword>
<feature type="compositionally biased region" description="Basic and acidic residues" evidence="3">
    <location>
        <begin position="136"/>
        <end position="147"/>
    </location>
</feature>
<dbReference type="GO" id="GO:0003824">
    <property type="term" value="F:catalytic activity"/>
    <property type="evidence" value="ECO:0007669"/>
    <property type="project" value="InterPro"/>
</dbReference>
<dbReference type="GO" id="GO:0005634">
    <property type="term" value="C:nucleus"/>
    <property type="evidence" value="ECO:0007669"/>
    <property type="project" value="UniProtKB-SubCell"/>
</dbReference>
<dbReference type="Proteomes" id="UP001054889">
    <property type="component" value="Unassembled WGS sequence"/>
</dbReference>
<dbReference type="InterPro" id="IPR003265">
    <property type="entry name" value="HhH-GPD_domain"/>
</dbReference>
<dbReference type="GO" id="GO:0006284">
    <property type="term" value="P:base-excision repair"/>
    <property type="evidence" value="ECO:0007669"/>
    <property type="project" value="InterPro"/>
</dbReference>
<name>A0AAV5DLU2_ELECO</name>
<feature type="domain" description="HhH-GPD" evidence="4">
    <location>
        <begin position="374"/>
        <end position="447"/>
    </location>
</feature>
<feature type="compositionally biased region" description="Polar residues" evidence="3">
    <location>
        <begin position="268"/>
        <end position="304"/>
    </location>
</feature>